<gene>
    <name evidence="2" type="ORF">ACET3X_008801</name>
</gene>
<dbReference type="Pfam" id="PF09447">
    <property type="entry name" value="Cnl2_NKP2"/>
    <property type="match status" value="1"/>
</dbReference>
<dbReference type="EMBL" id="JBHGVX010000009">
    <property type="protein sequence ID" value="KAL1792294.1"/>
    <property type="molecule type" value="Genomic_DNA"/>
</dbReference>
<evidence type="ECO:0000313" key="2">
    <source>
        <dbReference type="EMBL" id="KAL1792294.1"/>
    </source>
</evidence>
<organism evidence="2 3">
    <name type="scientific">Alternaria dauci</name>
    <dbReference type="NCBI Taxonomy" id="48095"/>
    <lineage>
        <taxon>Eukaryota</taxon>
        <taxon>Fungi</taxon>
        <taxon>Dikarya</taxon>
        <taxon>Ascomycota</taxon>
        <taxon>Pezizomycotina</taxon>
        <taxon>Dothideomycetes</taxon>
        <taxon>Pleosporomycetidae</taxon>
        <taxon>Pleosporales</taxon>
        <taxon>Pleosporineae</taxon>
        <taxon>Pleosporaceae</taxon>
        <taxon>Alternaria</taxon>
        <taxon>Alternaria sect. Porri</taxon>
    </lineage>
</organism>
<evidence type="ECO:0000313" key="3">
    <source>
        <dbReference type="Proteomes" id="UP001578633"/>
    </source>
</evidence>
<accession>A0ABR3U7Q9</accession>
<dbReference type="PANTHER" id="PTHR28064">
    <property type="entry name" value="INNER KINETOCHORE SUBUNIT NKP2"/>
    <property type="match status" value="1"/>
</dbReference>
<sequence length="265" mass="30029">MPSQEAKMLGDFLLAPAPLRDFITLRDFTDIFPRAHRSNPAVHDMYRELQRIRDKDIELVRQDIVDEVKRSKQLRREYAREKRQMDDATVAGLDPVALQMEDEMSGQTRNKPHTLQTVHADIEEACQSLEARIAEMEQENRRALAEVQDVVGALSELRHGRFAPSSSGESIGEEVMATLKRLEAVHRVGQASCIPPNVPIKFLITQTLSLVTATRRARRITSSESRSRATYQGHIAERMVRYGRVAEFSTDLDIALLISSSFGFL</sequence>
<keyword evidence="3" id="KW-1185">Reference proteome</keyword>
<reference evidence="2 3" key="1">
    <citation type="submission" date="2024-09" db="EMBL/GenBank/DDBJ databases">
        <title>T2T genomes of carrot and Alternaria dauci and their utility for understanding host-pathogen interaction during carrot leaf blight disease.</title>
        <authorList>
            <person name="Liu W."/>
            <person name="Xu S."/>
            <person name="Ou C."/>
            <person name="Liu X."/>
            <person name="Zhuang F."/>
            <person name="Deng X.W."/>
        </authorList>
    </citation>
    <scope>NUCLEOTIDE SEQUENCE [LARGE SCALE GENOMIC DNA]</scope>
    <source>
        <strain evidence="2 3">A2016</strain>
    </source>
</reference>
<dbReference type="GeneID" id="96089123"/>
<name>A0ABR3U7Q9_9PLEO</name>
<feature type="coiled-coil region" evidence="1">
    <location>
        <begin position="64"/>
        <end position="91"/>
    </location>
</feature>
<comment type="caution">
    <text evidence="2">The sequence shown here is derived from an EMBL/GenBank/DDBJ whole genome shotgun (WGS) entry which is preliminary data.</text>
</comment>
<evidence type="ECO:0000256" key="1">
    <source>
        <dbReference type="SAM" id="Coils"/>
    </source>
</evidence>
<keyword evidence="1" id="KW-0175">Coiled coil</keyword>
<feature type="coiled-coil region" evidence="1">
    <location>
        <begin position="119"/>
        <end position="153"/>
    </location>
</feature>
<protein>
    <submittedName>
        <fullName evidence="2">Uncharacterized protein</fullName>
    </submittedName>
</protein>
<dbReference type="InterPro" id="IPR018565">
    <property type="entry name" value="Nkp2/Cnl2"/>
</dbReference>
<proteinExistence type="predicted"/>
<dbReference type="RefSeq" id="XP_069302878.1">
    <property type="nucleotide sequence ID" value="XM_069455114.1"/>
</dbReference>
<dbReference type="Proteomes" id="UP001578633">
    <property type="component" value="Chromosome 9"/>
</dbReference>
<dbReference type="PANTHER" id="PTHR28064:SF1">
    <property type="entry name" value="INNER KINETOCHORE SUBUNIT NKP2"/>
    <property type="match status" value="1"/>
</dbReference>